<proteinExistence type="predicted"/>
<accession>A0A0E9UJM4</accession>
<organism evidence="1">
    <name type="scientific">Anguilla anguilla</name>
    <name type="common">European freshwater eel</name>
    <name type="synonym">Muraena anguilla</name>
    <dbReference type="NCBI Taxonomy" id="7936"/>
    <lineage>
        <taxon>Eukaryota</taxon>
        <taxon>Metazoa</taxon>
        <taxon>Chordata</taxon>
        <taxon>Craniata</taxon>
        <taxon>Vertebrata</taxon>
        <taxon>Euteleostomi</taxon>
        <taxon>Actinopterygii</taxon>
        <taxon>Neopterygii</taxon>
        <taxon>Teleostei</taxon>
        <taxon>Anguilliformes</taxon>
        <taxon>Anguillidae</taxon>
        <taxon>Anguilla</taxon>
    </lineage>
</organism>
<name>A0A0E9UJM4_ANGAN</name>
<dbReference type="AlphaFoldDB" id="A0A0E9UJM4"/>
<reference evidence="1" key="2">
    <citation type="journal article" date="2015" name="Fish Shellfish Immunol.">
        <title>Early steps in the European eel (Anguilla anguilla)-Vibrio vulnificus interaction in the gills: Role of the RtxA13 toxin.</title>
        <authorList>
            <person name="Callol A."/>
            <person name="Pajuelo D."/>
            <person name="Ebbesson L."/>
            <person name="Teles M."/>
            <person name="MacKenzie S."/>
            <person name="Amaro C."/>
        </authorList>
    </citation>
    <scope>NUCLEOTIDE SEQUENCE</scope>
</reference>
<evidence type="ECO:0000313" key="1">
    <source>
        <dbReference type="EMBL" id="JAH65188.1"/>
    </source>
</evidence>
<reference evidence="1" key="1">
    <citation type="submission" date="2014-11" db="EMBL/GenBank/DDBJ databases">
        <authorList>
            <person name="Amaro Gonzalez C."/>
        </authorList>
    </citation>
    <scope>NUCLEOTIDE SEQUENCE</scope>
</reference>
<sequence length="20" mass="2386">MGGVLFLYFFYFILVSRVTI</sequence>
<dbReference type="EMBL" id="GBXM01043389">
    <property type="protein sequence ID" value="JAH65188.1"/>
    <property type="molecule type" value="Transcribed_RNA"/>
</dbReference>
<protein>
    <submittedName>
        <fullName evidence="1">Uncharacterized protein</fullName>
    </submittedName>
</protein>